<dbReference type="PANTHER" id="PTHR37422">
    <property type="entry name" value="TEICHURONIC ACID BIOSYNTHESIS PROTEIN TUAE"/>
    <property type="match status" value="1"/>
</dbReference>
<feature type="transmembrane region" description="Helical" evidence="6">
    <location>
        <begin position="24"/>
        <end position="40"/>
    </location>
</feature>
<protein>
    <recommendedName>
        <fullName evidence="7">O-antigen ligase-related domain-containing protein</fullName>
    </recommendedName>
</protein>
<evidence type="ECO:0000256" key="1">
    <source>
        <dbReference type="ARBA" id="ARBA00004141"/>
    </source>
</evidence>
<evidence type="ECO:0000256" key="5">
    <source>
        <dbReference type="SAM" id="MobiDB-lite"/>
    </source>
</evidence>
<feature type="transmembrane region" description="Helical" evidence="6">
    <location>
        <begin position="439"/>
        <end position="459"/>
    </location>
</feature>
<dbReference type="EMBL" id="BAAAYN010000066">
    <property type="protein sequence ID" value="GAA3397435.1"/>
    <property type="molecule type" value="Genomic_DNA"/>
</dbReference>
<keyword evidence="2 6" id="KW-0812">Transmembrane</keyword>
<dbReference type="Proteomes" id="UP001501676">
    <property type="component" value="Unassembled WGS sequence"/>
</dbReference>
<feature type="transmembrane region" description="Helical" evidence="6">
    <location>
        <begin position="253"/>
        <end position="273"/>
    </location>
</feature>
<evidence type="ECO:0000256" key="3">
    <source>
        <dbReference type="ARBA" id="ARBA00022989"/>
    </source>
</evidence>
<dbReference type="PANTHER" id="PTHR37422:SF13">
    <property type="entry name" value="LIPOPOLYSACCHARIDE BIOSYNTHESIS PROTEIN PA4999-RELATED"/>
    <property type="match status" value="1"/>
</dbReference>
<accession>A0ABP6TCB3</accession>
<evidence type="ECO:0000313" key="9">
    <source>
        <dbReference type="Proteomes" id="UP001501676"/>
    </source>
</evidence>
<feature type="compositionally biased region" description="Low complexity" evidence="5">
    <location>
        <begin position="413"/>
        <end position="422"/>
    </location>
</feature>
<dbReference type="Pfam" id="PF04932">
    <property type="entry name" value="Wzy_C"/>
    <property type="match status" value="1"/>
</dbReference>
<feature type="transmembrane region" description="Helical" evidence="6">
    <location>
        <begin position="365"/>
        <end position="386"/>
    </location>
</feature>
<proteinExistence type="predicted"/>
<feature type="transmembrane region" description="Helical" evidence="6">
    <location>
        <begin position="465"/>
        <end position="484"/>
    </location>
</feature>
<feature type="transmembrane region" description="Helical" evidence="6">
    <location>
        <begin position="223"/>
        <end position="246"/>
    </location>
</feature>
<evidence type="ECO:0000256" key="6">
    <source>
        <dbReference type="SAM" id="Phobius"/>
    </source>
</evidence>
<comment type="subcellular location">
    <subcellularLocation>
        <location evidence="1">Membrane</location>
        <topology evidence="1">Multi-pass membrane protein</topology>
    </subcellularLocation>
</comment>
<comment type="caution">
    <text evidence="8">The sequence shown here is derived from an EMBL/GenBank/DDBJ whole genome shotgun (WGS) entry which is preliminary data.</text>
</comment>
<feature type="transmembrane region" description="Helical" evidence="6">
    <location>
        <begin position="112"/>
        <end position="132"/>
    </location>
</feature>
<dbReference type="InterPro" id="IPR007016">
    <property type="entry name" value="O-antigen_ligase-rel_domated"/>
</dbReference>
<keyword evidence="9" id="KW-1185">Reference proteome</keyword>
<name>A0ABP6TCB3_9ACTN</name>
<feature type="transmembrane region" description="Helical" evidence="6">
    <location>
        <begin position="87"/>
        <end position="106"/>
    </location>
</feature>
<feature type="region of interest" description="Disordered" evidence="5">
    <location>
        <begin position="395"/>
        <end position="422"/>
    </location>
</feature>
<dbReference type="InterPro" id="IPR051533">
    <property type="entry name" value="WaaL-like"/>
</dbReference>
<feature type="transmembrane region" description="Helical" evidence="6">
    <location>
        <begin position="186"/>
        <end position="203"/>
    </location>
</feature>
<dbReference type="RefSeq" id="WP_345733319.1">
    <property type="nucleotide sequence ID" value="NZ_BAAAYN010000066.1"/>
</dbReference>
<feature type="domain" description="O-antigen ligase-related" evidence="7">
    <location>
        <begin position="220"/>
        <end position="369"/>
    </location>
</feature>
<evidence type="ECO:0000313" key="8">
    <source>
        <dbReference type="EMBL" id="GAA3397435.1"/>
    </source>
</evidence>
<organism evidence="8 9">
    <name type="scientific">Cryptosporangium minutisporangium</name>
    <dbReference type="NCBI Taxonomy" id="113569"/>
    <lineage>
        <taxon>Bacteria</taxon>
        <taxon>Bacillati</taxon>
        <taxon>Actinomycetota</taxon>
        <taxon>Actinomycetes</taxon>
        <taxon>Cryptosporangiales</taxon>
        <taxon>Cryptosporangiaceae</taxon>
        <taxon>Cryptosporangium</taxon>
    </lineage>
</organism>
<keyword evidence="4 6" id="KW-0472">Membrane</keyword>
<evidence type="ECO:0000256" key="2">
    <source>
        <dbReference type="ARBA" id="ARBA00022692"/>
    </source>
</evidence>
<gene>
    <name evidence="8" type="ORF">GCM10020369_77610</name>
</gene>
<feature type="transmembrane region" description="Helical" evidence="6">
    <location>
        <begin position="52"/>
        <end position="75"/>
    </location>
</feature>
<keyword evidence="3 6" id="KW-1133">Transmembrane helix</keyword>
<reference evidence="9" key="1">
    <citation type="journal article" date="2019" name="Int. J. Syst. Evol. Microbiol.">
        <title>The Global Catalogue of Microorganisms (GCM) 10K type strain sequencing project: providing services to taxonomists for standard genome sequencing and annotation.</title>
        <authorList>
            <consortium name="The Broad Institute Genomics Platform"/>
            <consortium name="The Broad Institute Genome Sequencing Center for Infectious Disease"/>
            <person name="Wu L."/>
            <person name="Ma J."/>
        </authorList>
    </citation>
    <scope>NUCLEOTIDE SEQUENCE [LARGE SCALE GENOMIC DNA]</scope>
    <source>
        <strain evidence="9">JCM 9458</strain>
    </source>
</reference>
<sequence>MTAPPAQHRTVPARSSARTPRGDLVPVWAVALVFAGPAVGNRLIPGGAGLQVIHVVCVTAIAVTALWALAGRLPVRAALRRREIRPPLWFGAGLVAVAGASTLLAANPLRGLKVTTTYAAGWLLLVAVLLVATSPGRLRTLVGTAVVGSLTVTLPILSQAERLKPVYGGAVVRNRAQSIFADPNQFGCYAALIVLLALGWFLAAPHRWERVLALAGGAGAAAALVLSLSRGAWLGTAAGLVVAAMLHPAVRRALLTAAALGATLIASGIMFSLTAPTELRGGPAAQVVEVVVDRIAVIDDRAANPHDVRPITWREAVRQFGAHPVLGNGPGSFSRLAAESPSVIQFAPRLHAHNALLHLGAETGVMGLFAGVAFVGSCGLAALIAARRLRRATPTRGREDALDATASGPAPPAEVASSPADGARPADAAGLACTAAGRALGLVAGATGALVALSVHLMVDYPIRNPVLMITAWTVTGLLLAAGADR</sequence>
<evidence type="ECO:0000256" key="4">
    <source>
        <dbReference type="ARBA" id="ARBA00023136"/>
    </source>
</evidence>
<evidence type="ECO:0000259" key="7">
    <source>
        <dbReference type="Pfam" id="PF04932"/>
    </source>
</evidence>